<sequence length="110" mass="12649">MLLNLSSHRLIEFLAIGFVVLPCMTETAAVRTAAHNLHHPIILGHLEVGHYVVGIFVADRWVGKLGVHISDSLLFARIPEERKLFELFKFFRTGKPFFLCLLQDRHHHLQ</sequence>
<proteinExistence type="predicted"/>
<accession>A0A644Z4V0</accession>
<reference evidence="1" key="1">
    <citation type="submission" date="2019-08" db="EMBL/GenBank/DDBJ databases">
        <authorList>
            <person name="Kucharzyk K."/>
            <person name="Murdoch R.W."/>
            <person name="Higgins S."/>
            <person name="Loffler F."/>
        </authorList>
    </citation>
    <scope>NUCLEOTIDE SEQUENCE</scope>
</reference>
<comment type="caution">
    <text evidence="1">The sequence shown here is derived from an EMBL/GenBank/DDBJ whole genome shotgun (WGS) entry which is preliminary data.</text>
</comment>
<protein>
    <submittedName>
        <fullName evidence="1">Uncharacterized protein</fullName>
    </submittedName>
</protein>
<name>A0A644Z4V0_9ZZZZ</name>
<dbReference type="EMBL" id="VSSQ01007347">
    <property type="protein sequence ID" value="MPM35637.1"/>
    <property type="molecule type" value="Genomic_DNA"/>
</dbReference>
<organism evidence="1">
    <name type="scientific">bioreactor metagenome</name>
    <dbReference type="NCBI Taxonomy" id="1076179"/>
    <lineage>
        <taxon>unclassified sequences</taxon>
        <taxon>metagenomes</taxon>
        <taxon>ecological metagenomes</taxon>
    </lineage>
</organism>
<gene>
    <name evidence="1" type="ORF">SDC9_82230</name>
</gene>
<evidence type="ECO:0000313" key="1">
    <source>
        <dbReference type="EMBL" id="MPM35637.1"/>
    </source>
</evidence>
<dbReference type="AlphaFoldDB" id="A0A644Z4V0"/>